<evidence type="ECO:0000256" key="3">
    <source>
        <dbReference type="ARBA" id="ARBA00022833"/>
    </source>
</evidence>
<dbReference type="SMART" id="SM00440">
    <property type="entry name" value="ZnF_C2C2"/>
    <property type="match status" value="1"/>
</dbReference>
<dbReference type="GO" id="GO:0008270">
    <property type="term" value="F:zinc ion binding"/>
    <property type="evidence" value="ECO:0007669"/>
    <property type="project" value="UniProtKB-KW"/>
</dbReference>
<dbReference type="PROSITE" id="PS51133">
    <property type="entry name" value="ZF_TFIIS_2"/>
    <property type="match status" value="1"/>
</dbReference>
<gene>
    <name evidence="5" type="ORF">METZ01_LOCUS86277</name>
</gene>
<dbReference type="AlphaFoldDB" id="A0A381V2G2"/>
<dbReference type="InterPro" id="IPR001222">
    <property type="entry name" value="Znf_TFIIS"/>
</dbReference>
<evidence type="ECO:0000259" key="4">
    <source>
        <dbReference type="PROSITE" id="PS51133"/>
    </source>
</evidence>
<evidence type="ECO:0000256" key="2">
    <source>
        <dbReference type="ARBA" id="ARBA00022771"/>
    </source>
</evidence>
<dbReference type="EMBL" id="UINC01007455">
    <property type="protein sequence ID" value="SVA33423.1"/>
    <property type="molecule type" value="Genomic_DNA"/>
</dbReference>
<protein>
    <recommendedName>
        <fullName evidence="4">TFIIS-type domain-containing protein</fullName>
    </recommendedName>
</protein>
<dbReference type="GO" id="GO:0005666">
    <property type="term" value="C:RNA polymerase III complex"/>
    <property type="evidence" value="ECO:0007669"/>
    <property type="project" value="TreeGrafter"/>
</dbReference>
<dbReference type="PANTHER" id="PTHR11239">
    <property type="entry name" value="DNA-DIRECTED RNA POLYMERASE"/>
    <property type="match status" value="1"/>
</dbReference>
<dbReference type="PANTHER" id="PTHR11239:SF12">
    <property type="entry name" value="DNA-DIRECTED RNA POLYMERASE III SUBUNIT RPC10"/>
    <property type="match status" value="1"/>
</dbReference>
<evidence type="ECO:0000256" key="1">
    <source>
        <dbReference type="ARBA" id="ARBA00022723"/>
    </source>
</evidence>
<sequence>MEIRDTIKNKFSNLLNDNKLSTSIELNIFDFITDYSNKNNISIDFDNNIFKLLYIAKSRQIYHNLDESSYIKNLKIKNLIKKKKIILEKICKYEHKELKPLKWKKFNKDIEILNSEISDFNKELNTTDQFKCPKCKKNKCVYYQLQTRSADEAITSFITCIYDGCGFTWKEN</sequence>
<dbReference type="Gene3D" id="2.20.25.10">
    <property type="match status" value="1"/>
</dbReference>
<keyword evidence="3" id="KW-0862">Zinc</keyword>
<keyword evidence="1" id="KW-0479">Metal-binding</keyword>
<dbReference type="GO" id="GO:0003899">
    <property type="term" value="F:DNA-directed RNA polymerase activity"/>
    <property type="evidence" value="ECO:0007669"/>
    <property type="project" value="InterPro"/>
</dbReference>
<reference evidence="5" key="1">
    <citation type="submission" date="2018-05" db="EMBL/GenBank/DDBJ databases">
        <authorList>
            <person name="Lanie J.A."/>
            <person name="Ng W.-L."/>
            <person name="Kazmierczak K.M."/>
            <person name="Andrzejewski T.M."/>
            <person name="Davidsen T.M."/>
            <person name="Wayne K.J."/>
            <person name="Tettelin H."/>
            <person name="Glass J.I."/>
            <person name="Rusch D."/>
            <person name="Podicherti R."/>
            <person name="Tsui H.-C.T."/>
            <person name="Winkler M.E."/>
        </authorList>
    </citation>
    <scope>NUCLEOTIDE SEQUENCE</scope>
</reference>
<dbReference type="SUPFAM" id="SSF57783">
    <property type="entry name" value="Zinc beta-ribbon"/>
    <property type="match status" value="1"/>
</dbReference>
<name>A0A381V2G2_9ZZZZ</name>
<dbReference type="PROSITE" id="PS00466">
    <property type="entry name" value="ZF_TFIIS_1"/>
    <property type="match status" value="1"/>
</dbReference>
<dbReference type="Pfam" id="PF01096">
    <property type="entry name" value="Zn_ribbon_TFIIS"/>
    <property type="match status" value="1"/>
</dbReference>
<organism evidence="5">
    <name type="scientific">marine metagenome</name>
    <dbReference type="NCBI Taxonomy" id="408172"/>
    <lineage>
        <taxon>unclassified sequences</taxon>
        <taxon>metagenomes</taxon>
        <taxon>ecological metagenomes</taxon>
    </lineage>
</organism>
<evidence type="ECO:0000313" key="5">
    <source>
        <dbReference type="EMBL" id="SVA33423.1"/>
    </source>
</evidence>
<feature type="domain" description="TFIIS-type" evidence="4">
    <location>
        <begin position="128"/>
        <end position="170"/>
    </location>
</feature>
<dbReference type="InterPro" id="IPR012164">
    <property type="entry name" value="Rpa12/Rpb9/Rpc10/TFS"/>
</dbReference>
<accession>A0A381V2G2</accession>
<keyword evidence="2" id="KW-0863">Zinc-finger</keyword>
<dbReference type="GO" id="GO:0006386">
    <property type="term" value="P:termination of RNA polymerase III transcription"/>
    <property type="evidence" value="ECO:0007669"/>
    <property type="project" value="TreeGrafter"/>
</dbReference>
<proteinExistence type="predicted"/>
<dbReference type="GO" id="GO:0003676">
    <property type="term" value="F:nucleic acid binding"/>
    <property type="evidence" value="ECO:0007669"/>
    <property type="project" value="InterPro"/>
</dbReference>